<organism evidence="3 4">
    <name type="scientific">Actinacidiphila polyblastidii</name>
    <dbReference type="NCBI Taxonomy" id="3110430"/>
    <lineage>
        <taxon>Bacteria</taxon>
        <taxon>Bacillati</taxon>
        <taxon>Actinomycetota</taxon>
        <taxon>Actinomycetes</taxon>
        <taxon>Kitasatosporales</taxon>
        <taxon>Streptomycetaceae</taxon>
        <taxon>Actinacidiphila</taxon>
    </lineage>
</organism>
<dbReference type="PROSITE" id="PS51257">
    <property type="entry name" value="PROKAR_LIPOPROTEIN"/>
    <property type="match status" value="1"/>
</dbReference>
<evidence type="ECO:0000313" key="4">
    <source>
        <dbReference type="Proteomes" id="UP001344658"/>
    </source>
</evidence>
<accession>A0ABU7PKS2</accession>
<evidence type="ECO:0000256" key="2">
    <source>
        <dbReference type="SAM" id="SignalP"/>
    </source>
</evidence>
<evidence type="ECO:0008006" key="5">
    <source>
        <dbReference type="Google" id="ProtNLM"/>
    </source>
</evidence>
<dbReference type="Proteomes" id="UP001344658">
    <property type="component" value="Unassembled WGS sequence"/>
</dbReference>
<protein>
    <recommendedName>
        <fullName evidence="5">Lipoprotein</fullName>
    </recommendedName>
</protein>
<comment type="caution">
    <text evidence="3">The sequence shown here is derived from an EMBL/GenBank/DDBJ whole genome shotgun (WGS) entry which is preliminary data.</text>
</comment>
<evidence type="ECO:0000256" key="1">
    <source>
        <dbReference type="SAM" id="MobiDB-lite"/>
    </source>
</evidence>
<keyword evidence="2" id="KW-0732">Signal</keyword>
<feature type="chain" id="PRO_5045412659" description="Lipoprotein" evidence="2">
    <location>
        <begin position="30"/>
        <end position="167"/>
    </location>
</feature>
<feature type="region of interest" description="Disordered" evidence="1">
    <location>
        <begin position="26"/>
        <end position="47"/>
    </location>
</feature>
<evidence type="ECO:0000313" key="3">
    <source>
        <dbReference type="EMBL" id="MEE4546437.1"/>
    </source>
</evidence>
<feature type="signal peptide" evidence="2">
    <location>
        <begin position="1"/>
        <end position="29"/>
    </location>
</feature>
<proteinExistence type="predicted"/>
<keyword evidence="4" id="KW-1185">Reference proteome</keyword>
<sequence length="167" mass="17067">MHTRTATTATALLAAGLLALTACSSSSSGDSKATATTSTPAPTPTATYNPAVWKTRIDNLVDLMDQNQTECNVAPSSEDCNNILRAADSQMLEMKAAIDANGGAASHPATADILGKILDGYNSYISGSCPGGDETADTQGSDCRVSMVTVMLGVATLSSKMTLDGDQ</sequence>
<dbReference type="RefSeq" id="WP_330800137.1">
    <property type="nucleotide sequence ID" value="NZ_JAZEWV010000046.1"/>
</dbReference>
<gene>
    <name evidence="3" type="ORF">V2S66_31295</name>
</gene>
<name>A0ABU7PKS2_9ACTN</name>
<dbReference type="EMBL" id="JAZEWV010000046">
    <property type="protein sequence ID" value="MEE4546437.1"/>
    <property type="molecule type" value="Genomic_DNA"/>
</dbReference>
<reference evidence="3 4" key="1">
    <citation type="submission" date="2023-12" db="EMBL/GenBank/DDBJ databases">
        <title>Streptomyces sp. V4-01.</title>
        <authorList>
            <person name="Somphong A."/>
            <person name="Phongsopitanun W."/>
        </authorList>
    </citation>
    <scope>NUCLEOTIDE SEQUENCE [LARGE SCALE GENOMIC DNA]</scope>
    <source>
        <strain evidence="3 4">V4-01</strain>
    </source>
</reference>